<dbReference type="PROSITE" id="PS50011">
    <property type="entry name" value="PROTEIN_KINASE_DOM"/>
    <property type="match status" value="1"/>
</dbReference>
<feature type="region of interest" description="Disordered" evidence="4">
    <location>
        <begin position="338"/>
        <end position="359"/>
    </location>
</feature>
<evidence type="ECO:0000256" key="2">
    <source>
        <dbReference type="ARBA" id="ARBA00022741"/>
    </source>
</evidence>
<proteinExistence type="predicted"/>
<evidence type="ECO:0000256" key="1">
    <source>
        <dbReference type="ARBA" id="ARBA00022527"/>
    </source>
</evidence>
<dbReference type="Gene3D" id="1.10.510.10">
    <property type="entry name" value="Transferase(Phosphotransferase) domain 1"/>
    <property type="match status" value="1"/>
</dbReference>
<protein>
    <recommendedName>
        <fullName evidence="6">Protein kinase domain-containing protein</fullName>
    </recommendedName>
</protein>
<dbReference type="InterPro" id="IPR000719">
    <property type="entry name" value="Prot_kinase_dom"/>
</dbReference>
<dbReference type="Gramene" id="OIW08539">
    <property type="protein sequence ID" value="OIW08539"/>
    <property type="gene ID" value="TanjilG_03215"/>
</dbReference>
<keyword evidence="5" id="KW-0472">Membrane</keyword>
<keyword evidence="1" id="KW-0808">Transferase</keyword>
<dbReference type="InterPro" id="IPR008271">
    <property type="entry name" value="Ser/Thr_kinase_AS"/>
</dbReference>
<name>A0A4P1RD90_LUPAN</name>
<organism evidence="7 8">
    <name type="scientific">Lupinus angustifolius</name>
    <name type="common">Narrow-leaved blue lupine</name>
    <dbReference type="NCBI Taxonomy" id="3871"/>
    <lineage>
        <taxon>Eukaryota</taxon>
        <taxon>Viridiplantae</taxon>
        <taxon>Streptophyta</taxon>
        <taxon>Embryophyta</taxon>
        <taxon>Tracheophyta</taxon>
        <taxon>Spermatophyta</taxon>
        <taxon>Magnoliopsida</taxon>
        <taxon>eudicotyledons</taxon>
        <taxon>Gunneridae</taxon>
        <taxon>Pentapetalae</taxon>
        <taxon>rosids</taxon>
        <taxon>fabids</taxon>
        <taxon>Fabales</taxon>
        <taxon>Fabaceae</taxon>
        <taxon>Papilionoideae</taxon>
        <taxon>50 kb inversion clade</taxon>
        <taxon>genistoids sensu lato</taxon>
        <taxon>core genistoids</taxon>
        <taxon>Genisteae</taxon>
        <taxon>Lupinus</taxon>
    </lineage>
</organism>
<feature type="transmembrane region" description="Helical" evidence="5">
    <location>
        <begin position="268"/>
        <end position="285"/>
    </location>
</feature>
<dbReference type="InterPro" id="IPR011009">
    <property type="entry name" value="Kinase-like_dom_sf"/>
</dbReference>
<keyword evidence="8" id="KW-1185">Reference proteome</keyword>
<dbReference type="PANTHER" id="PTHR47989:SF23">
    <property type="entry name" value="RECEPTOR-LIKE SERINE_THREONINE-PROTEIN KINASE NCRK ISOFORM X1"/>
    <property type="match status" value="1"/>
</dbReference>
<dbReference type="EMBL" id="CM007367">
    <property type="protein sequence ID" value="OIW08539.1"/>
    <property type="molecule type" value="Genomic_DNA"/>
</dbReference>
<keyword evidence="3" id="KW-0067">ATP-binding</keyword>
<dbReference type="PANTHER" id="PTHR47989">
    <property type="entry name" value="OS01G0750732 PROTEIN"/>
    <property type="match status" value="1"/>
</dbReference>
<dbReference type="GO" id="GO:0004674">
    <property type="term" value="F:protein serine/threonine kinase activity"/>
    <property type="evidence" value="ECO:0007669"/>
    <property type="project" value="UniProtKB-KW"/>
</dbReference>
<dbReference type="PROSITE" id="PS00108">
    <property type="entry name" value="PROTEIN_KINASE_ST"/>
    <property type="match status" value="1"/>
</dbReference>
<evidence type="ECO:0000256" key="4">
    <source>
        <dbReference type="SAM" id="MobiDB-lite"/>
    </source>
</evidence>
<keyword evidence="1" id="KW-0723">Serine/threonine-protein kinase</keyword>
<dbReference type="SMART" id="SM00220">
    <property type="entry name" value="S_TKc"/>
    <property type="match status" value="1"/>
</dbReference>
<dbReference type="InterPro" id="IPR001245">
    <property type="entry name" value="Ser-Thr/Tyr_kinase_cat_dom"/>
</dbReference>
<evidence type="ECO:0000313" key="7">
    <source>
        <dbReference type="EMBL" id="OIW08539.1"/>
    </source>
</evidence>
<dbReference type="GO" id="GO:0005524">
    <property type="term" value="F:ATP binding"/>
    <property type="evidence" value="ECO:0007669"/>
    <property type="project" value="UniProtKB-KW"/>
</dbReference>
<evidence type="ECO:0000259" key="6">
    <source>
        <dbReference type="PROSITE" id="PS50011"/>
    </source>
</evidence>
<dbReference type="AlphaFoldDB" id="A0A4P1RD90"/>
<dbReference type="Proteomes" id="UP000188354">
    <property type="component" value="Chromosome LG07"/>
</dbReference>
<accession>A0A4P1RD90</accession>
<evidence type="ECO:0000313" key="8">
    <source>
        <dbReference type="Proteomes" id="UP000188354"/>
    </source>
</evidence>
<dbReference type="Gene3D" id="3.30.200.20">
    <property type="entry name" value="Phosphorylase Kinase, domain 1"/>
    <property type="match status" value="1"/>
</dbReference>
<evidence type="ECO:0000256" key="3">
    <source>
        <dbReference type="ARBA" id="ARBA00022840"/>
    </source>
</evidence>
<dbReference type="Pfam" id="PF07714">
    <property type="entry name" value="PK_Tyr_Ser-Thr"/>
    <property type="match status" value="1"/>
</dbReference>
<evidence type="ECO:0000256" key="5">
    <source>
        <dbReference type="SAM" id="Phobius"/>
    </source>
</evidence>
<keyword evidence="5" id="KW-1133">Transmembrane helix</keyword>
<keyword evidence="1" id="KW-0418">Kinase</keyword>
<dbReference type="SUPFAM" id="SSF56112">
    <property type="entry name" value="Protein kinase-like (PK-like)"/>
    <property type="match status" value="1"/>
</dbReference>
<feature type="transmembrane region" description="Helical" evidence="5">
    <location>
        <begin position="161"/>
        <end position="181"/>
    </location>
</feature>
<gene>
    <name evidence="7" type="ORF">TanjilG_03215</name>
</gene>
<keyword evidence="5" id="KW-0812">Transmembrane</keyword>
<feature type="transmembrane region" description="Helical" evidence="5">
    <location>
        <begin position="297"/>
        <end position="315"/>
    </location>
</feature>
<sequence length="371" mass="40949">MKLGCFPKASFIFGSQKETFHGSIIQFSFEELENATESFSASNLIGLGGSSYVYRGRLEDELKGRLVQRLLVFQYIINGNLRGCLDGVSGQNLDWSTRVAIAIGAARGLEYLHEAAAPKILHRDVKSSNIILDGNWQAKGTFGYFAPEYAIVGRASLESDVFSFGWFFLSLSVVVIPSINLRAKKKALLYWSGTKSGIDLCRYFQKYRSEATSDATDKVHRVEWTEKLNGEICDGETSDIPSGDILAEAFRFKCAEVGAYGAPEMQQGILLLVQDMISLLILLGLKKALPNQQTVEYPSFILFIVGYGVIGFLAVSHPPLFSCRLITHPVTAEALLDHPPQVSGYPNQEPDPLRYPTDTDKHMLASQTGLS</sequence>
<feature type="domain" description="Protein kinase" evidence="6">
    <location>
        <begin position="1"/>
        <end position="300"/>
    </location>
</feature>
<reference evidence="7 8" key="1">
    <citation type="journal article" date="2017" name="Plant Biotechnol. J.">
        <title>A comprehensive draft genome sequence for lupin (Lupinus angustifolius), an emerging health food: insights into plant-microbe interactions and legume evolution.</title>
        <authorList>
            <person name="Hane J.K."/>
            <person name="Ming Y."/>
            <person name="Kamphuis L.G."/>
            <person name="Nelson M.N."/>
            <person name="Garg G."/>
            <person name="Atkins C.A."/>
            <person name="Bayer P.E."/>
            <person name="Bravo A."/>
            <person name="Bringans S."/>
            <person name="Cannon S."/>
            <person name="Edwards D."/>
            <person name="Foley R."/>
            <person name="Gao L.L."/>
            <person name="Harrison M.J."/>
            <person name="Huang W."/>
            <person name="Hurgobin B."/>
            <person name="Li S."/>
            <person name="Liu C.W."/>
            <person name="McGrath A."/>
            <person name="Morahan G."/>
            <person name="Murray J."/>
            <person name="Weller J."/>
            <person name="Jian J."/>
            <person name="Singh K.B."/>
        </authorList>
    </citation>
    <scope>NUCLEOTIDE SEQUENCE [LARGE SCALE GENOMIC DNA]</scope>
    <source>
        <strain evidence="8">cv. Tanjil</strain>
        <tissue evidence="7">Whole plant</tissue>
    </source>
</reference>
<keyword evidence="2" id="KW-0547">Nucleotide-binding</keyword>